<protein>
    <submittedName>
        <fullName evidence="1">Uncharacterized protein</fullName>
    </submittedName>
</protein>
<evidence type="ECO:0000313" key="2">
    <source>
        <dbReference type="Proteomes" id="UP001054945"/>
    </source>
</evidence>
<name>A0AAV4QL91_CAEEX</name>
<dbReference type="Proteomes" id="UP001054945">
    <property type="component" value="Unassembled WGS sequence"/>
</dbReference>
<keyword evidence="2" id="KW-1185">Reference proteome</keyword>
<dbReference type="AlphaFoldDB" id="A0AAV4QL91"/>
<gene>
    <name evidence="1" type="ORF">CEXT_119051</name>
</gene>
<proteinExistence type="predicted"/>
<reference evidence="1 2" key="1">
    <citation type="submission" date="2021-06" db="EMBL/GenBank/DDBJ databases">
        <title>Caerostris extrusa draft genome.</title>
        <authorList>
            <person name="Kono N."/>
            <person name="Arakawa K."/>
        </authorList>
    </citation>
    <scope>NUCLEOTIDE SEQUENCE [LARGE SCALE GENOMIC DNA]</scope>
</reference>
<dbReference type="EMBL" id="BPLR01006405">
    <property type="protein sequence ID" value="GIY09599.1"/>
    <property type="molecule type" value="Genomic_DNA"/>
</dbReference>
<comment type="caution">
    <text evidence="1">The sequence shown here is derived from an EMBL/GenBank/DDBJ whole genome shotgun (WGS) entry which is preliminary data.</text>
</comment>
<accession>A0AAV4QL91</accession>
<sequence length="95" mass="10765">MHLLNKKGIQTGNNACLCLKSSNPTLILRRKNDLLSTGCIQRLLAESAFSSSDDHPDVSCFLVYFFSSGTDLRCLIHACDMSHSRLWERSMRKMK</sequence>
<organism evidence="1 2">
    <name type="scientific">Caerostris extrusa</name>
    <name type="common">Bark spider</name>
    <name type="synonym">Caerostris bankana</name>
    <dbReference type="NCBI Taxonomy" id="172846"/>
    <lineage>
        <taxon>Eukaryota</taxon>
        <taxon>Metazoa</taxon>
        <taxon>Ecdysozoa</taxon>
        <taxon>Arthropoda</taxon>
        <taxon>Chelicerata</taxon>
        <taxon>Arachnida</taxon>
        <taxon>Araneae</taxon>
        <taxon>Araneomorphae</taxon>
        <taxon>Entelegynae</taxon>
        <taxon>Araneoidea</taxon>
        <taxon>Araneidae</taxon>
        <taxon>Caerostris</taxon>
    </lineage>
</organism>
<evidence type="ECO:0000313" key="1">
    <source>
        <dbReference type="EMBL" id="GIY09599.1"/>
    </source>
</evidence>